<evidence type="ECO:0000256" key="3">
    <source>
        <dbReference type="ARBA" id="ARBA00009039"/>
    </source>
</evidence>
<evidence type="ECO:0000256" key="5">
    <source>
        <dbReference type="ARBA" id="ARBA00022529"/>
    </source>
</evidence>
<dbReference type="InterPro" id="IPR010133">
    <property type="entry name" value="Bacteriocin_signal_seq"/>
</dbReference>
<dbReference type="GO" id="GO:0005186">
    <property type="term" value="F:pheromone activity"/>
    <property type="evidence" value="ECO:0007669"/>
    <property type="project" value="InterPro"/>
</dbReference>
<evidence type="ECO:0000313" key="10">
    <source>
        <dbReference type="EMBL" id="BAJ10059.1"/>
    </source>
</evidence>
<reference evidence="10" key="1">
    <citation type="journal article" date="2010" name="J. Appl. Microbiol.">
        <title>Identification and characterization of novel multiple bacteriocins produced by Leuconostoc pseudomesenteroides QU 15.</title>
        <authorList>
            <person name="Sawa N."/>
            <person name="Okamura K."/>
            <person name="Zendo T."/>
            <person name="Himeno J."/>
            <person name="Himeno K."/>
            <person name="Sonomoto K."/>
        </authorList>
    </citation>
    <scope>NUCLEOTIDE SEQUENCE</scope>
</reference>
<name>D7UPI9_LEUPS</name>
<dbReference type="GO" id="GO:0042742">
    <property type="term" value="P:defense response to bacterium"/>
    <property type="evidence" value="ECO:0007669"/>
    <property type="project" value="UniProtKB-KW"/>
</dbReference>
<keyword evidence="7" id="KW-0588">Pheromone</keyword>
<gene>
    <name evidence="10" type="primary">LccN</name>
</gene>
<organism evidence="10">
    <name type="scientific">Leuconostoc pseudomesenteroides</name>
    <dbReference type="NCBI Taxonomy" id="33968"/>
    <lineage>
        <taxon>Bacteria</taxon>
        <taxon>Bacillati</taxon>
        <taxon>Bacillota</taxon>
        <taxon>Bacilli</taxon>
        <taxon>Lactobacillales</taxon>
        <taxon>Lactobacillaceae</taxon>
        <taxon>Leuconostoc</taxon>
    </lineage>
</organism>
<comment type="function">
    <text evidence="1">Acts as a pheromone, induces cells to develop competence for genetic transformation.</text>
</comment>
<dbReference type="EMBL" id="AB499611">
    <property type="protein sequence ID" value="BAJ10059.1"/>
    <property type="molecule type" value="Genomic_DNA"/>
</dbReference>
<keyword evidence="5" id="KW-0929">Antimicrobial</keyword>
<sequence>MNKEYNSISNFKKITNKDLQNINGGFIGRAIGDFVYFGAKGLRESGKLLNYYYKHKH</sequence>
<evidence type="ECO:0000256" key="4">
    <source>
        <dbReference type="ARBA" id="ARBA00022525"/>
    </source>
</evidence>
<keyword evidence="8" id="KW-0078">Bacteriocin</keyword>
<dbReference type="GO" id="GO:0031640">
    <property type="term" value="P:killing of cells of another organism"/>
    <property type="evidence" value="ECO:0007669"/>
    <property type="project" value="UniProtKB-KW"/>
</dbReference>
<evidence type="ECO:0000256" key="7">
    <source>
        <dbReference type="ARBA" id="ARBA00023044"/>
    </source>
</evidence>
<evidence type="ECO:0000256" key="8">
    <source>
        <dbReference type="ARBA" id="ARBA00023048"/>
    </source>
</evidence>
<keyword evidence="6" id="KW-0044">Antibiotic</keyword>
<dbReference type="NCBIfam" id="TIGR01847">
    <property type="entry name" value="bacteriocin_sig"/>
    <property type="match status" value="1"/>
</dbReference>
<comment type="subcellular location">
    <subcellularLocation>
        <location evidence="2">Secreted</location>
    </subcellularLocation>
</comment>
<comment type="similarity">
    <text evidence="3">Belongs to the ComC family.</text>
</comment>
<evidence type="ECO:0000256" key="9">
    <source>
        <dbReference type="ARBA" id="ARBA00023287"/>
    </source>
</evidence>
<keyword evidence="4" id="KW-0964">Secreted</keyword>
<proteinExistence type="inferred from homology"/>
<evidence type="ECO:0000256" key="1">
    <source>
        <dbReference type="ARBA" id="ARBA00002667"/>
    </source>
</evidence>
<dbReference type="AlphaFoldDB" id="D7UPI9"/>
<evidence type="ECO:0000256" key="2">
    <source>
        <dbReference type="ARBA" id="ARBA00004613"/>
    </source>
</evidence>
<accession>D7UPI9</accession>
<dbReference type="Pfam" id="PF03047">
    <property type="entry name" value="ComC"/>
    <property type="match status" value="1"/>
</dbReference>
<evidence type="ECO:0000256" key="6">
    <source>
        <dbReference type="ARBA" id="ARBA00023022"/>
    </source>
</evidence>
<dbReference type="GO" id="GO:0005576">
    <property type="term" value="C:extracellular region"/>
    <property type="evidence" value="ECO:0007669"/>
    <property type="project" value="UniProtKB-SubCell"/>
</dbReference>
<protein>
    <submittedName>
        <fullName evidence="10">Leucocin N</fullName>
    </submittedName>
</protein>
<dbReference type="InterPro" id="IPR004288">
    <property type="entry name" value="Competence_ComC"/>
</dbReference>
<keyword evidence="9" id="KW-0178">Competence</keyword>